<dbReference type="Proteomes" id="UP000078486">
    <property type="component" value="Unassembled WGS sequence"/>
</dbReference>
<dbReference type="OrthoDB" id="119583at2"/>
<dbReference type="InterPro" id="IPR053176">
    <property type="entry name" value="T6SS_TssE1-like"/>
</dbReference>
<dbReference type="AlphaFoldDB" id="A0A178IL73"/>
<evidence type="ECO:0000313" key="2">
    <source>
        <dbReference type="EMBL" id="OAM90614.1"/>
    </source>
</evidence>
<feature type="domain" description="IraD/Gp25-like" evidence="1">
    <location>
        <begin position="41"/>
        <end position="143"/>
    </location>
</feature>
<evidence type="ECO:0000259" key="1">
    <source>
        <dbReference type="Pfam" id="PF04965"/>
    </source>
</evidence>
<accession>A0A178IL73</accession>
<sequence>MPPDDSSLYKRVHPCLLDRLTDDEPAKGEESRAQRVVSVQRYREGVLRDLTWLLSTSAHLPVEGVRREFRIGDFPEVERSVLNYGTRHLFGLTAPDMGALEKAMAVAIRVFEPRIIPNTLRVRAFMERQLVSFEIHGDLWANPIPEKLYIKTQIDIEAGAERAISSITSG</sequence>
<keyword evidence="3" id="KW-1185">Reference proteome</keyword>
<dbReference type="Pfam" id="PF04965">
    <property type="entry name" value="GPW_gp25"/>
    <property type="match status" value="1"/>
</dbReference>
<dbReference type="EMBL" id="LRRQ01000054">
    <property type="protein sequence ID" value="OAM90614.1"/>
    <property type="molecule type" value="Genomic_DNA"/>
</dbReference>
<name>A0A178IL73_9BACT</name>
<dbReference type="SUPFAM" id="SSF160719">
    <property type="entry name" value="gpW/gp25-like"/>
    <property type="match status" value="1"/>
</dbReference>
<dbReference type="InterPro" id="IPR007048">
    <property type="entry name" value="IraD/Gp25-like"/>
</dbReference>
<reference evidence="2 3" key="1">
    <citation type="submission" date="2016-01" db="EMBL/GenBank/DDBJ databases">
        <title>High potential of lignocellulose degradation of a new Verrucomicrobia species.</title>
        <authorList>
            <person name="Wang Y."/>
            <person name="Shi Y."/>
            <person name="Qiu Z."/>
            <person name="Liu S."/>
            <person name="Yang H."/>
        </authorList>
    </citation>
    <scope>NUCLEOTIDE SEQUENCE [LARGE SCALE GENOMIC DNA]</scope>
    <source>
        <strain evidence="2 3">TSB47</strain>
    </source>
</reference>
<dbReference type="PANTHER" id="PTHR38595:SF1">
    <property type="entry name" value="TYPE VI SECRETION SYSTEM COMPONENT TSSE1"/>
    <property type="match status" value="1"/>
</dbReference>
<gene>
    <name evidence="2" type="ORF">AW736_07425</name>
</gene>
<evidence type="ECO:0000313" key="3">
    <source>
        <dbReference type="Proteomes" id="UP000078486"/>
    </source>
</evidence>
<dbReference type="PANTHER" id="PTHR38595">
    <property type="entry name" value="CYTOPLASMIC PROTEIN-RELATED"/>
    <property type="match status" value="1"/>
</dbReference>
<dbReference type="RefSeq" id="WP_068769544.1">
    <property type="nucleotide sequence ID" value="NZ_CP109796.1"/>
</dbReference>
<organism evidence="2 3">
    <name type="scientific">Termitidicoccus mucosus</name>
    <dbReference type="NCBI Taxonomy" id="1184151"/>
    <lineage>
        <taxon>Bacteria</taxon>
        <taxon>Pseudomonadati</taxon>
        <taxon>Verrucomicrobiota</taxon>
        <taxon>Opitutia</taxon>
        <taxon>Opitutales</taxon>
        <taxon>Opitutaceae</taxon>
        <taxon>Termitidicoccus</taxon>
    </lineage>
</organism>
<protein>
    <recommendedName>
        <fullName evidence="1">IraD/Gp25-like domain-containing protein</fullName>
    </recommendedName>
</protein>
<comment type="caution">
    <text evidence="2">The sequence shown here is derived from an EMBL/GenBank/DDBJ whole genome shotgun (WGS) entry which is preliminary data.</text>
</comment>
<dbReference type="STRING" id="1184151.AW736_07425"/>
<proteinExistence type="predicted"/>